<dbReference type="PANTHER" id="PTHR13196:SF14">
    <property type="entry name" value="UDENN DOMAIN-CONTAINING PROTEIN"/>
    <property type="match status" value="1"/>
</dbReference>
<dbReference type="Gene3D" id="3.40.50.11500">
    <property type="match status" value="1"/>
</dbReference>
<gene>
    <name evidence="5" type="ORF">SPHA_68786</name>
</gene>
<feature type="compositionally biased region" description="Low complexity" evidence="3">
    <location>
        <begin position="792"/>
        <end position="807"/>
    </location>
</feature>
<feature type="compositionally biased region" description="Polar residues" evidence="3">
    <location>
        <begin position="873"/>
        <end position="887"/>
    </location>
</feature>
<feature type="region of interest" description="Disordered" evidence="3">
    <location>
        <begin position="610"/>
        <end position="637"/>
    </location>
</feature>
<dbReference type="FunFam" id="3.40.50.11500:FF:000004">
    <property type="entry name" value="DENN domain-containing protein 2C isoform X1"/>
    <property type="match status" value="1"/>
</dbReference>
<dbReference type="GO" id="GO:0006897">
    <property type="term" value="P:endocytosis"/>
    <property type="evidence" value="ECO:0007669"/>
    <property type="project" value="TreeGrafter"/>
</dbReference>
<name>A0A812EAP0_ACAPH</name>
<sequence length="978" mass="108457">MGSRLRDNPERIFELFVEIGKPSNDDEEPFLLQHYPLDYADEGILKDVPKFAFPCVTECAAVDYFTFVLTDSKSKFTYGFCRYATGAHTCLCILSPLPWFEIFYRFLNLLAEISNRTENNDITHLLGEAYDVVVPDPCNQVTLVAQEEMFTFTAPDTNKLPSIPASRNLTEYYNAMDTANMVKIFACLLHERRVLFTSKKLSRVTACVHAAATLIYPMNWQHLFIPILPNSYTDLLSAPMPYIIGVHSSIMEKAKKLDLSGVVIVDTDNNTVTQEYDDVSALPDEMLSILKKMLRNDKLRSSMQLEGDAISRAFLMSLVRTIGGYRDALRFQPNEKISFQKDAFLLTRPSSMRPFLEDLLELQIFHEFINERLDMLNCGIGFTDVFEREATQHADKLNAHSRYKEWLGNMKKQGKKLQRGGKDIWDDFKVKAGPALNTAVQSVKSQGKKTYTGIKSKIEDFYKDDLIPGGNRFPNLRVRHESGGSKPSTIYGSELKSVRPPRPPPRSKSSVVRSPKVYTRSPDSRSRHYRLISVEDKTTDDIDLLRTQKLSVNLMDDPDIQNAIRKSVSMEEITHQAEESEASSLESGSHTPSEGAHFSYVDLTTIDESAENAGSGDHGPSSSSTNDPWVSSNNVGSHTFTLGESSTSTVSQNNWLSFNSPEKENAVKTSAAPAVPPRPPASTIAAVVAALQNDTPPTPPPRGKNPRRKTKDTSLIKFESEESVEFDPLEEKTQEPASLAGPEATPTPPPPPPPKPKCPPPISQPPAPLPRRRQAGGNVISRSPAFRVNKRGAGPQSSAPAVSSSPQDRSKSAEKNLANYNSNDPNLLFDPLLIDSSTSDQLEKDQPPSSATGADNDDEEELLQDWNFHKKNPYSTRPNTTVPSSSPVVAAPQRLQNTSPLPTPLIPSPSSTSPVPFRCRPQVGIGGTGGYGRLSRHTSVDVDVSQKQSTELFADLVHLHKTKSRTPSPQPRNWKTFQ</sequence>
<dbReference type="PROSITE" id="PS50211">
    <property type="entry name" value="DENN"/>
    <property type="match status" value="1"/>
</dbReference>
<dbReference type="SMART" id="SM00799">
    <property type="entry name" value="DENN"/>
    <property type="match status" value="1"/>
</dbReference>
<dbReference type="GO" id="GO:0005085">
    <property type="term" value="F:guanyl-nucleotide exchange factor activity"/>
    <property type="evidence" value="ECO:0007669"/>
    <property type="project" value="InterPro"/>
</dbReference>
<proteinExistence type="predicted"/>
<feature type="compositionally biased region" description="Low complexity" evidence="3">
    <location>
        <begin position="507"/>
        <end position="517"/>
    </location>
</feature>
<dbReference type="Gene3D" id="3.30.450.200">
    <property type="match status" value="1"/>
</dbReference>
<dbReference type="Pfam" id="PF03455">
    <property type="entry name" value="dDENN"/>
    <property type="match status" value="1"/>
</dbReference>
<dbReference type="Pfam" id="PF02141">
    <property type="entry name" value="DENN"/>
    <property type="match status" value="1"/>
</dbReference>
<dbReference type="Gene3D" id="6.10.140.1000">
    <property type="match status" value="1"/>
</dbReference>
<feature type="compositionally biased region" description="Polar residues" evidence="3">
    <location>
        <begin position="620"/>
        <end position="637"/>
    </location>
</feature>
<dbReference type="InterPro" id="IPR005112">
    <property type="entry name" value="dDENN_dom"/>
</dbReference>
<dbReference type="InterPro" id="IPR040032">
    <property type="entry name" value="DENND1A/B/C"/>
</dbReference>
<evidence type="ECO:0000256" key="3">
    <source>
        <dbReference type="SAM" id="MobiDB-lite"/>
    </source>
</evidence>
<evidence type="ECO:0000313" key="6">
    <source>
        <dbReference type="Proteomes" id="UP000597762"/>
    </source>
</evidence>
<dbReference type="Proteomes" id="UP000597762">
    <property type="component" value="Unassembled WGS sequence"/>
</dbReference>
<reference evidence="5" key="1">
    <citation type="submission" date="2021-01" db="EMBL/GenBank/DDBJ databases">
        <authorList>
            <person name="Li R."/>
            <person name="Bekaert M."/>
        </authorList>
    </citation>
    <scope>NUCLEOTIDE SEQUENCE</scope>
    <source>
        <strain evidence="5">Farmed</strain>
    </source>
</reference>
<dbReference type="SMART" id="SM00800">
    <property type="entry name" value="uDENN"/>
    <property type="match status" value="1"/>
</dbReference>
<feature type="region of interest" description="Disordered" evidence="3">
    <location>
        <begin position="571"/>
        <end position="596"/>
    </location>
</feature>
<dbReference type="GO" id="GO:0005829">
    <property type="term" value="C:cytosol"/>
    <property type="evidence" value="ECO:0007669"/>
    <property type="project" value="TreeGrafter"/>
</dbReference>
<dbReference type="AlphaFoldDB" id="A0A812EAP0"/>
<evidence type="ECO:0000259" key="4">
    <source>
        <dbReference type="PROSITE" id="PS50211"/>
    </source>
</evidence>
<dbReference type="InterPro" id="IPR043153">
    <property type="entry name" value="DENN_C"/>
</dbReference>
<dbReference type="GO" id="GO:0032456">
    <property type="term" value="P:endocytic recycling"/>
    <property type="evidence" value="ECO:0007669"/>
    <property type="project" value="TreeGrafter"/>
</dbReference>
<dbReference type="InterPro" id="IPR001194">
    <property type="entry name" value="cDENN_dom"/>
</dbReference>
<dbReference type="Pfam" id="PF03456">
    <property type="entry name" value="uDENN"/>
    <property type="match status" value="1"/>
</dbReference>
<evidence type="ECO:0000256" key="1">
    <source>
        <dbReference type="ARBA" id="ARBA00004132"/>
    </source>
</evidence>
<dbReference type="InterPro" id="IPR005113">
    <property type="entry name" value="uDENN_dom"/>
</dbReference>
<evidence type="ECO:0000313" key="5">
    <source>
        <dbReference type="EMBL" id="CAE1318292.1"/>
    </source>
</evidence>
<dbReference type="InterPro" id="IPR037516">
    <property type="entry name" value="Tripartite_DENN"/>
</dbReference>
<dbReference type="GO" id="GO:0030136">
    <property type="term" value="C:clathrin-coated vesicle"/>
    <property type="evidence" value="ECO:0007669"/>
    <property type="project" value="UniProtKB-SubCell"/>
</dbReference>
<dbReference type="EMBL" id="CAHIKZ030005024">
    <property type="protein sequence ID" value="CAE1318292.1"/>
    <property type="molecule type" value="Genomic_DNA"/>
</dbReference>
<dbReference type="FunFam" id="3.30.450.200:FF:000003">
    <property type="entry name" value="DENN domain containing 1A"/>
    <property type="match status" value="1"/>
</dbReference>
<organism evidence="5 6">
    <name type="scientific">Acanthosepion pharaonis</name>
    <name type="common">Pharaoh cuttlefish</name>
    <name type="synonym">Sepia pharaonis</name>
    <dbReference type="NCBI Taxonomy" id="158019"/>
    <lineage>
        <taxon>Eukaryota</taxon>
        <taxon>Metazoa</taxon>
        <taxon>Spiralia</taxon>
        <taxon>Lophotrochozoa</taxon>
        <taxon>Mollusca</taxon>
        <taxon>Cephalopoda</taxon>
        <taxon>Coleoidea</taxon>
        <taxon>Decapodiformes</taxon>
        <taxon>Sepiida</taxon>
        <taxon>Sepiina</taxon>
        <taxon>Sepiidae</taxon>
        <taxon>Acanthosepion</taxon>
    </lineage>
</organism>
<protein>
    <submittedName>
        <fullName evidence="5">DENND1</fullName>
    </submittedName>
</protein>
<comment type="subcellular location">
    <subcellularLocation>
        <location evidence="1">Cytoplasmic vesicle</location>
        <location evidence="1">Clathrin-coated vesicle</location>
    </subcellularLocation>
</comment>
<keyword evidence="6" id="KW-1185">Reference proteome</keyword>
<dbReference type="GO" id="GO:1901981">
    <property type="term" value="F:phosphatidylinositol phosphate binding"/>
    <property type="evidence" value="ECO:0007669"/>
    <property type="project" value="TreeGrafter"/>
</dbReference>
<evidence type="ECO:0000256" key="2">
    <source>
        <dbReference type="ARBA" id="ARBA00023329"/>
    </source>
</evidence>
<feature type="domain" description="UDENN" evidence="4">
    <location>
        <begin position="13"/>
        <end position="379"/>
    </location>
</feature>
<feature type="region of interest" description="Disordered" evidence="3">
    <location>
        <begin position="692"/>
        <end position="932"/>
    </location>
</feature>
<accession>A0A812EAP0</accession>
<feature type="compositionally biased region" description="Pro residues" evidence="3">
    <location>
        <begin position="745"/>
        <end position="769"/>
    </location>
</feature>
<dbReference type="PANTHER" id="PTHR13196">
    <property type="entry name" value="DENN DOMAIN-CONTAINING"/>
    <property type="match status" value="1"/>
</dbReference>
<feature type="region of interest" description="Disordered" evidence="3">
    <location>
        <begin position="477"/>
        <end position="525"/>
    </location>
</feature>
<dbReference type="SMART" id="SM00801">
    <property type="entry name" value="dDENN"/>
    <property type="match status" value="1"/>
</dbReference>
<dbReference type="OrthoDB" id="206724at2759"/>
<comment type="caution">
    <text evidence="5">The sequence shown here is derived from an EMBL/GenBank/DDBJ whole genome shotgun (WGS) entry which is preliminary data.</text>
</comment>
<keyword evidence="2" id="KW-0968">Cytoplasmic vesicle</keyword>
<feature type="compositionally biased region" description="Basic and acidic residues" evidence="3">
    <location>
        <begin position="711"/>
        <end position="720"/>
    </location>
</feature>